<dbReference type="Pfam" id="PF12901">
    <property type="entry name" value="SUZ-C"/>
    <property type="match status" value="1"/>
</dbReference>
<dbReference type="GO" id="GO:0003723">
    <property type="term" value="F:RNA binding"/>
    <property type="evidence" value="ECO:0007669"/>
    <property type="project" value="UniProtKB-KW"/>
</dbReference>
<evidence type="ECO:0000313" key="7">
    <source>
        <dbReference type="Proteomes" id="UP000515140"/>
    </source>
</evidence>
<dbReference type="InParanoid" id="A0A6P5JMR1"/>
<dbReference type="GeneID" id="110202735"/>
<dbReference type="SMART" id="SM00357">
    <property type="entry name" value="CSP"/>
    <property type="match status" value="1"/>
</dbReference>
<name>A0A6P5JMR1_PHACI</name>
<dbReference type="PANTHER" id="PTHR12913">
    <property type="entry name" value="UNR PROTEIN N-RAS UPSTREAM GENE PROTEIN"/>
    <property type="match status" value="1"/>
</dbReference>
<evidence type="ECO:0000256" key="2">
    <source>
        <dbReference type="ARBA" id="ARBA00022490"/>
    </source>
</evidence>
<accession>A0A6P5JMR1</accession>
<protein>
    <submittedName>
        <fullName evidence="8">Cold shock domain-containing protein E1-like</fullName>
    </submittedName>
</protein>
<dbReference type="KEGG" id="pcw:110202735"/>
<dbReference type="Gene3D" id="2.40.50.140">
    <property type="entry name" value="Nucleic acid-binding proteins"/>
    <property type="match status" value="1"/>
</dbReference>
<dbReference type="RefSeq" id="XP_020834673.1">
    <property type="nucleotide sequence ID" value="XM_020979014.1"/>
</dbReference>
<dbReference type="InterPro" id="IPR024642">
    <property type="entry name" value="SUZ-C"/>
</dbReference>
<evidence type="ECO:0000313" key="8">
    <source>
        <dbReference type="RefSeq" id="XP_020834673.1"/>
    </source>
</evidence>
<keyword evidence="3" id="KW-0677">Repeat</keyword>
<evidence type="ECO:0000259" key="6">
    <source>
        <dbReference type="PROSITE" id="PS51857"/>
    </source>
</evidence>
<dbReference type="PANTHER" id="PTHR12913:SF1">
    <property type="entry name" value="COLD SHOCK DOMAIN-CONTAINING PROTEIN E1"/>
    <property type="match status" value="1"/>
</dbReference>
<evidence type="ECO:0000256" key="4">
    <source>
        <dbReference type="ARBA" id="ARBA00022884"/>
    </source>
</evidence>
<dbReference type="PROSITE" id="PS51857">
    <property type="entry name" value="CSD_2"/>
    <property type="match status" value="1"/>
</dbReference>
<organism evidence="7 8">
    <name type="scientific">Phascolarctos cinereus</name>
    <name type="common">Koala</name>
    <dbReference type="NCBI Taxonomy" id="38626"/>
    <lineage>
        <taxon>Eukaryota</taxon>
        <taxon>Metazoa</taxon>
        <taxon>Chordata</taxon>
        <taxon>Craniata</taxon>
        <taxon>Vertebrata</taxon>
        <taxon>Euteleostomi</taxon>
        <taxon>Mammalia</taxon>
        <taxon>Metatheria</taxon>
        <taxon>Diprotodontia</taxon>
        <taxon>Phascolarctidae</taxon>
        <taxon>Phascolarctos</taxon>
    </lineage>
</organism>
<comment type="subcellular location">
    <subcellularLocation>
        <location evidence="1">Cytoplasm</location>
    </subcellularLocation>
</comment>
<dbReference type="InterPro" id="IPR002059">
    <property type="entry name" value="CSP_DNA-bd"/>
</dbReference>
<gene>
    <name evidence="8" type="primary">LOC110202735</name>
</gene>
<dbReference type="SUPFAM" id="SSF50249">
    <property type="entry name" value="Nucleic acid-binding proteins"/>
    <property type="match status" value="1"/>
</dbReference>
<feature type="domain" description="CSD" evidence="6">
    <location>
        <begin position="1"/>
        <end position="60"/>
    </location>
</feature>
<dbReference type="AlphaFoldDB" id="A0A6P5JMR1"/>
<proteinExistence type="inferred from homology"/>
<dbReference type="InterPro" id="IPR012340">
    <property type="entry name" value="NA-bd_OB-fold"/>
</dbReference>
<sequence length="124" mass="13995">MECVKNQFGFITYEVEDSKKLFFHMKEVQDGIELQARDEVEFSVILNQHAGKCTACNIWHVCEGPKAFVFPHPERLAIHLKSITLDLLNEANAPHLVVLCQPRGPDNSMGFGAERKICQAVVID</sequence>
<evidence type="ECO:0000256" key="3">
    <source>
        <dbReference type="ARBA" id="ARBA00022737"/>
    </source>
</evidence>
<dbReference type="Pfam" id="PF00313">
    <property type="entry name" value="CSD"/>
    <property type="match status" value="1"/>
</dbReference>
<keyword evidence="7" id="KW-1185">Reference proteome</keyword>
<keyword evidence="2" id="KW-0963">Cytoplasm</keyword>
<reference evidence="8" key="1">
    <citation type="submission" date="2025-08" db="UniProtKB">
        <authorList>
            <consortium name="RefSeq"/>
        </authorList>
    </citation>
    <scope>IDENTIFICATION</scope>
    <source>
        <tissue evidence="8">Spleen</tissue>
    </source>
</reference>
<evidence type="ECO:0000256" key="5">
    <source>
        <dbReference type="ARBA" id="ARBA00044751"/>
    </source>
</evidence>
<dbReference type="Proteomes" id="UP000515140">
    <property type="component" value="Unplaced"/>
</dbReference>
<dbReference type="InterPro" id="IPR011129">
    <property type="entry name" value="CSD"/>
</dbReference>
<evidence type="ECO:0000256" key="1">
    <source>
        <dbReference type="ARBA" id="ARBA00004496"/>
    </source>
</evidence>
<comment type="similarity">
    <text evidence="5">Belongs to the UNR family.</text>
</comment>
<dbReference type="GO" id="GO:0005737">
    <property type="term" value="C:cytoplasm"/>
    <property type="evidence" value="ECO:0007669"/>
    <property type="project" value="UniProtKB-SubCell"/>
</dbReference>
<keyword evidence="4" id="KW-0694">RNA-binding</keyword>